<keyword evidence="2" id="KW-1185">Reference proteome</keyword>
<evidence type="ECO:0000313" key="1">
    <source>
        <dbReference type="EMBL" id="WMV58525.1"/>
    </source>
</evidence>
<accession>A0AAF0V4U4</accession>
<gene>
    <name evidence="1" type="ORF">MTR67_051910</name>
</gene>
<organism evidence="1 2">
    <name type="scientific">Solanum verrucosum</name>
    <dbReference type="NCBI Taxonomy" id="315347"/>
    <lineage>
        <taxon>Eukaryota</taxon>
        <taxon>Viridiplantae</taxon>
        <taxon>Streptophyta</taxon>
        <taxon>Embryophyta</taxon>
        <taxon>Tracheophyta</taxon>
        <taxon>Spermatophyta</taxon>
        <taxon>Magnoliopsida</taxon>
        <taxon>eudicotyledons</taxon>
        <taxon>Gunneridae</taxon>
        <taxon>Pentapetalae</taxon>
        <taxon>asterids</taxon>
        <taxon>lamiids</taxon>
        <taxon>Solanales</taxon>
        <taxon>Solanaceae</taxon>
        <taxon>Solanoideae</taxon>
        <taxon>Solaneae</taxon>
        <taxon>Solanum</taxon>
    </lineage>
</organism>
<sequence>MASHVGSGARSENNHTYKTIGSLVICLCRFLRAKLHGLFTFDAASLEGDIQTTVQSCCTLEQQELLHELA</sequence>
<proteinExistence type="predicted"/>
<name>A0AAF0V4U4_SOLVR</name>
<evidence type="ECO:0000313" key="2">
    <source>
        <dbReference type="Proteomes" id="UP001234989"/>
    </source>
</evidence>
<dbReference type="EMBL" id="CP133623">
    <property type="protein sequence ID" value="WMV58525.1"/>
    <property type="molecule type" value="Genomic_DNA"/>
</dbReference>
<protein>
    <submittedName>
        <fullName evidence="1">Uncharacterized protein</fullName>
    </submittedName>
</protein>
<dbReference type="AlphaFoldDB" id="A0AAF0V4U4"/>
<reference evidence="1" key="1">
    <citation type="submission" date="2023-08" db="EMBL/GenBank/DDBJ databases">
        <title>A de novo genome assembly of Solanum verrucosum Schlechtendal, a Mexican diploid species geographically isolated from the other diploid A-genome species in potato relatives.</title>
        <authorList>
            <person name="Hosaka K."/>
        </authorList>
    </citation>
    <scope>NUCLEOTIDE SEQUENCE</scope>
    <source>
        <tissue evidence="1">Young leaves</tissue>
    </source>
</reference>
<dbReference type="Proteomes" id="UP001234989">
    <property type="component" value="Chromosome 12"/>
</dbReference>